<evidence type="ECO:0000313" key="3">
    <source>
        <dbReference type="Proteomes" id="UP001274896"/>
    </source>
</evidence>
<proteinExistence type="predicted"/>
<evidence type="ECO:0000259" key="1">
    <source>
        <dbReference type="Pfam" id="PF25974"/>
    </source>
</evidence>
<dbReference type="Pfam" id="PF25974">
    <property type="entry name" value="URGCP_9th"/>
    <property type="match status" value="1"/>
</dbReference>
<dbReference type="AlphaFoldDB" id="A0AAE0UJ38"/>
<feature type="domain" description="Interferon-induced very large GTPase 1" evidence="1">
    <location>
        <begin position="1"/>
        <end position="48"/>
    </location>
</feature>
<sequence>MKSYFEEGEDKDILVQWRARCEMKITDLYEDLIRNTKQNVKEVLQQQHTRETFELQTTQKEYDTKLFNLSKDLALKLKSKTTDEEVLKKEFDKLWDRWVTELTRDTPPERTLNFWGDAVQILSLGNELASVHERKSLLDYREIDIRADYSPYILKLRRQKIVHYVPCMNQLSFEDNELVRTLAKDVIEETEKSIKKIGDRIRKLGDKDSYIQEITDQVRKRVECHQNENQRIKLNKLFTLDLCLHVCELMNLKFTEHHKKFRGANDPRVYLSKKKPQYYSVFKNYCRGATTTKVFGELICSNLRESVLQAVYNNTAIGLATNIDPTCQGLMGTEQTLRNTS</sequence>
<comment type="caution">
    <text evidence="2">The sequence shown here is derived from an EMBL/GenBank/DDBJ whole genome shotgun (WGS) entry which is preliminary data.</text>
</comment>
<organism evidence="2 3">
    <name type="scientific">Hemibagrus guttatus</name>
    <dbReference type="NCBI Taxonomy" id="175788"/>
    <lineage>
        <taxon>Eukaryota</taxon>
        <taxon>Metazoa</taxon>
        <taxon>Chordata</taxon>
        <taxon>Craniata</taxon>
        <taxon>Vertebrata</taxon>
        <taxon>Euteleostomi</taxon>
        <taxon>Actinopterygii</taxon>
        <taxon>Neopterygii</taxon>
        <taxon>Teleostei</taxon>
        <taxon>Ostariophysi</taxon>
        <taxon>Siluriformes</taxon>
        <taxon>Bagridae</taxon>
        <taxon>Hemibagrus</taxon>
    </lineage>
</organism>
<dbReference type="PANTHER" id="PTHR22796:SF6">
    <property type="entry name" value="INTERFERON-INDUCED VERY LARGE GTPASE 1-RELATED"/>
    <property type="match status" value="1"/>
</dbReference>
<dbReference type="PANTHER" id="PTHR22796">
    <property type="entry name" value="URG4-RELATED"/>
    <property type="match status" value="1"/>
</dbReference>
<evidence type="ECO:0000313" key="2">
    <source>
        <dbReference type="EMBL" id="KAK3507856.1"/>
    </source>
</evidence>
<dbReference type="Proteomes" id="UP001274896">
    <property type="component" value="Unassembled WGS sequence"/>
</dbReference>
<reference evidence="2" key="1">
    <citation type="submission" date="2023-06" db="EMBL/GenBank/DDBJ databases">
        <title>Male Hemibagrus guttatus genome.</title>
        <authorList>
            <person name="Bian C."/>
        </authorList>
    </citation>
    <scope>NUCLEOTIDE SEQUENCE</scope>
    <source>
        <strain evidence="2">Male_cb2023</strain>
        <tissue evidence="2">Muscle</tissue>
    </source>
</reference>
<gene>
    <name evidence="2" type="ORF">QTP70_001744</name>
</gene>
<keyword evidence="3" id="KW-1185">Reference proteome</keyword>
<dbReference type="InterPro" id="IPR058641">
    <property type="entry name" value="GVIN1_dom"/>
</dbReference>
<name>A0AAE0UJ38_9TELE</name>
<protein>
    <recommendedName>
        <fullName evidence="1">Interferon-induced very large GTPase 1 domain-containing protein</fullName>
    </recommendedName>
</protein>
<dbReference type="EMBL" id="JAUCMX010000028">
    <property type="protein sequence ID" value="KAK3507856.1"/>
    <property type="molecule type" value="Genomic_DNA"/>
</dbReference>
<accession>A0AAE0UJ38</accession>